<evidence type="ECO:0000256" key="1">
    <source>
        <dbReference type="ARBA" id="ARBA00022694"/>
    </source>
</evidence>
<gene>
    <name evidence="6" type="ORF">ACFSSE_00850</name>
</gene>
<evidence type="ECO:0000313" key="6">
    <source>
        <dbReference type="EMBL" id="MFD2730243.1"/>
    </source>
</evidence>
<name>A0ABW5TMP9_9SPHI</name>
<keyword evidence="4" id="KW-0378">Hydrolase</keyword>
<sequence>MASKIFNFQKEERLCSKKLLDELFKNGSSFLLYPFRVTWLLSTNNDQKFPAQVVVGVPKKRFKHSVDRNHIKRRIKEAYRLNKEIYFYQNLNQNSIKIILAINYVGKEAHDYAFIEKKMKLVFAENLKQISK</sequence>
<keyword evidence="5" id="KW-0694">RNA-binding</keyword>
<evidence type="ECO:0000256" key="2">
    <source>
        <dbReference type="ARBA" id="ARBA00022722"/>
    </source>
</evidence>
<keyword evidence="3" id="KW-0255">Endonuclease</keyword>
<evidence type="ECO:0000256" key="5">
    <source>
        <dbReference type="ARBA" id="ARBA00022884"/>
    </source>
</evidence>
<reference evidence="7" key="1">
    <citation type="journal article" date="2019" name="Int. J. Syst. Evol. Microbiol.">
        <title>The Global Catalogue of Microorganisms (GCM) 10K type strain sequencing project: providing services to taxonomists for standard genome sequencing and annotation.</title>
        <authorList>
            <consortium name="The Broad Institute Genomics Platform"/>
            <consortium name="The Broad Institute Genome Sequencing Center for Infectious Disease"/>
            <person name="Wu L."/>
            <person name="Ma J."/>
        </authorList>
    </citation>
    <scope>NUCLEOTIDE SEQUENCE [LARGE SCALE GENOMIC DNA]</scope>
    <source>
        <strain evidence="7">KCTC 42456</strain>
    </source>
</reference>
<dbReference type="Gene3D" id="3.30.230.10">
    <property type="match status" value="1"/>
</dbReference>
<organism evidence="6 7">
    <name type="scientific">Pedobacter alpinus</name>
    <dbReference type="NCBI Taxonomy" id="1590643"/>
    <lineage>
        <taxon>Bacteria</taxon>
        <taxon>Pseudomonadati</taxon>
        <taxon>Bacteroidota</taxon>
        <taxon>Sphingobacteriia</taxon>
        <taxon>Sphingobacteriales</taxon>
        <taxon>Sphingobacteriaceae</taxon>
        <taxon>Pedobacter</taxon>
    </lineage>
</organism>
<dbReference type="RefSeq" id="WP_379041004.1">
    <property type="nucleotide sequence ID" value="NZ_JBHSKW010000006.1"/>
</dbReference>
<dbReference type="Proteomes" id="UP001597546">
    <property type="component" value="Unassembled WGS sequence"/>
</dbReference>
<dbReference type="InterPro" id="IPR020568">
    <property type="entry name" value="Ribosomal_Su5_D2-typ_SF"/>
</dbReference>
<proteinExistence type="predicted"/>
<keyword evidence="1" id="KW-0819">tRNA processing</keyword>
<keyword evidence="7" id="KW-1185">Reference proteome</keyword>
<dbReference type="InterPro" id="IPR014721">
    <property type="entry name" value="Ribsml_uS5_D2-typ_fold_subgr"/>
</dbReference>
<dbReference type="SUPFAM" id="SSF54211">
    <property type="entry name" value="Ribosomal protein S5 domain 2-like"/>
    <property type="match status" value="1"/>
</dbReference>
<keyword evidence="2" id="KW-0540">Nuclease</keyword>
<evidence type="ECO:0000313" key="7">
    <source>
        <dbReference type="Proteomes" id="UP001597546"/>
    </source>
</evidence>
<accession>A0ABW5TMP9</accession>
<comment type="caution">
    <text evidence="6">The sequence shown here is derived from an EMBL/GenBank/DDBJ whole genome shotgun (WGS) entry which is preliminary data.</text>
</comment>
<dbReference type="Pfam" id="PF00825">
    <property type="entry name" value="Ribonuclease_P"/>
    <property type="match status" value="1"/>
</dbReference>
<dbReference type="EMBL" id="JBHULV010000005">
    <property type="protein sequence ID" value="MFD2730243.1"/>
    <property type="molecule type" value="Genomic_DNA"/>
</dbReference>
<evidence type="ECO:0000256" key="4">
    <source>
        <dbReference type="ARBA" id="ARBA00022801"/>
    </source>
</evidence>
<dbReference type="InterPro" id="IPR000100">
    <property type="entry name" value="RNase_P"/>
</dbReference>
<protein>
    <submittedName>
        <fullName evidence="6">Ribonuclease P protein component</fullName>
    </submittedName>
</protein>
<evidence type="ECO:0000256" key="3">
    <source>
        <dbReference type="ARBA" id="ARBA00022759"/>
    </source>
</evidence>